<comment type="caution">
    <text evidence="2">The sequence shown here is derived from an EMBL/GenBank/DDBJ whole genome shotgun (WGS) entry which is preliminary data.</text>
</comment>
<protein>
    <submittedName>
        <fullName evidence="2">DUF1614 domain-containing protein</fullName>
    </submittedName>
</protein>
<dbReference type="InterPro" id="IPR011672">
    <property type="entry name" value="DUF1614"/>
</dbReference>
<reference evidence="2" key="1">
    <citation type="journal article" date="2020" name="mSystems">
        <title>Genome- and Community-Level Interaction Insights into Carbon Utilization and Element Cycling Functions of Hydrothermarchaeota in Hydrothermal Sediment.</title>
        <authorList>
            <person name="Zhou Z."/>
            <person name="Liu Y."/>
            <person name="Xu W."/>
            <person name="Pan J."/>
            <person name="Luo Z.H."/>
            <person name="Li M."/>
        </authorList>
    </citation>
    <scope>NUCLEOTIDE SEQUENCE [LARGE SCALE GENOMIC DNA]</scope>
    <source>
        <strain evidence="2">HyVt-94</strain>
    </source>
</reference>
<feature type="transmembrane region" description="Helical" evidence="1">
    <location>
        <begin position="7"/>
        <end position="30"/>
    </location>
</feature>
<keyword evidence="1" id="KW-1133">Transmembrane helix</keyword>
<feature type="transmembrane region" description="Helical" evidence="1">
    <location>
        <begin position="42"/>
        <end position="61"/>
    </location>
</feature>
<gene>
    <name evidence="2" type="ORF">ENL41_03365</name>
</gene>
<dbReference type="EMBL" id="DRTV01000239">
    <property type="protein sequence ID" value="HHF58444.1"/>
    <property type="molecule type" value="Genomic_DNA"/>
</dbReference>
<dbReference type="AlphaFoldDB" id="A0A7C5I525"/>
<feature type="transmembrane region" description="Helical" evidence="1">
    <location>
        <begin position="82"/>
        <end position="101"/>
    </location>
</feature>
<keyword evidence="1" id="KW-0472">Membrane</keyword>
<keyword evidence="1" id="KW-0812">Transmembrane</keyword>
<feature type="transmembrane region" description="Helical" evidence="1">
    <location>
        <begin position="131"/>
        <end position="151"/>
    </location>
</feature>
<evidence type="ECO:0000256" key="1">
    <source>
        <dbReference type="SAM" id="Phobius"/>
    </source>
</evidence>
<evidence type="ECO:0000313" key="2">
    <source>
        <dbReference type="EMBL" id="HHF58444.1"/>
    </source>
</evidence>
<dbReference type="Proteomes" id="UP000886014">
    <property type="component" value="Unassembled WGS sequence"/>
</dbReference>
<dbReference type="Pfam" id="PF07758">
    <property type="entry name" value="DUF1614"/>
    <property type="match status" value="1"/>
</dbReference>
<name>A0A7C5I525_UNCW3</name>
<feature type="transmembrane region" description="Helical" evidence="1">
    <location>
        <begin position="107"/>
        <end position="124"/>
    </location>
</feature>
<organism evidence="2">
    <name type="scientific">candidate division WOR-3 bacterium</name>
    <dbReference type="NCBI Taxonomy" id="2052148"/>
    <lineage>
        <taxon>Bacteria</taxon>
        <taxon>Bacteria division WOR-3</taxon>
    </lineage>
</organism>
<feature type="transmembrane region" description="Helical" evidence="1">
    <location>
        <begin position="157"/>
        <end position="175"/>
    </location>
</feature>
<proteinExistence type="predicted"/>
<feature type="transmembrane region" description="Helical" evidence="1">
    <location>
        <begin position="187"/>
        <end position="209"/>
    </location>
</feature>
<sequence>MLFLPVSILLFIIFILILPLLIFLLGIGLIQTAFLRLGISPFMTGLILIASLLGSLINIPIKREVRIERVWFGLFPPAVEETVICLNFGGAVVPTLVSIYLLNRAPLIPVIISTILMALVAKKFTRVVPRVGFAIPALIPPITAAILAYLFSPHNPAPVAYISGTMGTLIGADLLNLHKIKYLKSSVVSVGGAGIFDGVFLAGVISVLLV</sequence>
<accession>A0A7C5I525</accession>